<dbReference type="EMBL" id="BMKU01000010">
    <property type="protein sequence ID" value="GGH04329.1"/>
    <property type="molecule type" value="Genomic_DNA"/>
</dbReference>
<dbReference type="SMART" id="SM00382">
    <property type="entry name" value="AAA"/>
    <property type="match status" value="1"/>
</dbReference>
<accession>A0ABQ1XVZ5</accession>
<keyword evidence="10" id="KW-1185">Reference proteome</keyword>
<dbReference type="Pfam" id="PF00005">
    <property type="entry name" value="ABC_tran"/>
    <property type="match status" value="1"/>
</dbReference>
<evidence type="ECO:0000256" key="2">
    <source>
        <dbReference type="ARBA" id="ARBA00005417"/>
    </source>
</evidence>
<evidence type="ECO:0000256" key="1">
    <source>
        <dbReference type="ARBA" id="ARBA00004202"/>
    </source>
</evidence>
<keyword evidence="6" id="KW-0067">ATP-binding</keyword>
<dbReference type="InterPro" id="IPR050388">
    <property type="entry name" value="ABC_Ni/Peptide_Import"/>
</dbReference>
<dbReference type="RefSeq" id="WP_188812289.1">
    <property type="nucleotide sequence ID" value="NZ_BAAAWV010000001.1"/>
</dbReference>
<dbReference type="InterPro" id="IPR003593">
    <property type="entry name" value="AAA+_ATPase"/>
</dbReference>
<dbReference type="PROSITE" id="PS00211">
    <property type="entry name" value="ABC_TRANSPORTER_1"/>
    <property type="match status" value="1"/>
</dbReference>
<dbReference type="SUPFAM" id="SSF52540">
    <property type="entry name" value="P-loop containing nucleoside triphosphate hydrolases"/>
    <property type="match status" value="1"/>
</dbReference>
<feature type="domain" description="ABC transporter" evidence="8">
    <location>
        <begin position="6"/>
        <end position="241"/>
    </location>
</feature>
<evidence type="ECO:0000313" key="10">
    <source>
        <dbReference type="Proteomes" id="UP000596938"/>
    </source>
</evidence>
<dbReference type="Proteomes" id="UP000596938">
    <property type="component" value="Unassembled WGS sequence"/>
</dbReference>
<evidence type="ECO:0000256" key="6">
    <source>
        <dbReference type="ARBA" id="ARBA00022840"/>
    </source>
</evidence>
<gene>
    <name evidence="9" type="ORF">GCM10011577_30500</name>
</gene>
<organism evidence="9 10">
    <name type="scientific">Pseudarthrobacter polychromogenes</name>
    <dbReference type="NCBI Taxonomy" id="1676"/>
    <lineage>
        <taxon>Bacteria</taxon>
        <taxon>Bacillati</taxon>
        <taxon>Actinomycetota</taxon>
        <taxon>Actinomycetes</taxon>
        <taxon>Micrococcales</taxon>
        <taxon>Micrococcaceae</taxon>
        <taxon>Pseudarthrobacter</taxon>
    </lineage>
</organism>
<name>A0ABQ1XVZ5_9MICC</name>
<dbReference type="InterPro" id="IPR027417">
    <property type="entry name" value="P-loop_NTPase"/>
</dbReference>
<dbReference type="CDD" id="cd03257">
    <property type="entry name" value="ABC_NikE_OppD_transporters"/>
    <property type="match status" value="1"/>
</dbReference>
<keyword evidence="4" id="KW-1003">Cell membrane</keyword>
<reference evidence="10" key="1">
    <citation type="journal article" date="2019" name="Int. J. Syst. Evol. Microbiol.">
        <title>The Global Catalogue of Microorganisms (GCM) 10K type strain sequencing project: providing services to taxonomists for standard genome sequencing and annotation.</title>
        <authorList>
            <consortium name="The Broad Institute Genomics Platform"/>
            <consortium name="The Broad Institute Genome Sequencing Center for Infectious Disease"/>
            <person name="Wu L."/>
            <person name="Ma J."/>
        </authorList>
    </citation>
    <scope>NUCLEOTIDE SEQUENCE [LARGE SCALE GENOMIC DNA]</scope>
    <source>
        <strain evidence="10">CGMCC 1.1927</strain>
    </source>
</reference>
<evidence type="ECO:0000259" key="8">
    <source>
        <dbReference type="PROSITE" id="PS50893"/>
    </source>
</evidence>
<dbReference type="PANTHER" id="PTHR43297">
    <property type="entry name" value="OLIGOPEPTIDE TRANSPORT ATP-BINDING PROTEIN APPD"/>
    <property type="match status" value="1"/>
</dbReference>
<dbReference type="InterPro" id="IPR017871">
    <property type="entry name" value="ABC_transporter-like_CS"/>
</dbReference>
<proteinExistence type="inferred from homology"/>
<keyword evidence="5" id="KW-0547">Nucleotide-binding</keyword>
<evidence type="ECO:0000313" key="9">
    <source>
        <dbReference type="EMBL" id="GGH04329.1"/>
    </source>
</evidence>
<comment type="subcellular location">
    <subcellularLocation>
        <location evidence="1">Cell membrane</location>
        <topology evidence="1">Peripheral membrane protein</topology>
    </subcellularLocation>
</comment>
<dbReference type="InterPro" id="IPR003439">
    <property type="entry name" value="ABC_transporter-like_ATP-bd"/>
</dbReference>
<protein>
    <recommendedName>
        <fullName evidence="8">ABC transporter domain-containing protein</fullName>
    </recommendedName>
</protein>
<keyword evidence="3" id="KW-0813">Transport</keyword>
<dbReference type="Gene3D" id="3.40.50.300">
    <property type="entry name" value="P-loop containing nucleotide triphosphate hydrolases"/>
    <property type="match status" value="1"/>
</dbReference>
<keyword evidence="7" id="KW-0472">Membrane</keyword>
<evidence type="ECO:0000256" key="5">
    <source>
        <dbReference type="ARBA" id="ARBA00022741"/>
    </source>
</evidence>
<dbReference type="PANTHER" id="PTHR43297:SF2">
    <property type="entry name" value="DIPEPTIDE TRANSPORT ATP-BINDING PROTEIN DPPD"/>
    <property type="match status" value="1"/>
</dbReference>
<sequence length="267" mass="26766">MPAPALSVTDLALSSGGRQLVHPLTFSLAAGERVALLGASGSGKSLTAAALAGSLPEGISAGGTITFGAGSGAGSGKDRAALIRQDPATALNPLVPIGRQLAIPLRSAGYSRPDAKAEAARLLARAGIGEPALFLPRYTGQLSGGQLQRVCIALALACGTPVLVADEPTTALDAVTQNTVLETLRMWSTGGRSLLFITHDLAAAASLCTRALVMEAGRIVEQAPMADLLRNPLHPYTVRLVQAASGSADSSAEGAAARSATATAVAA</sequence>
<evidence type="ECO:0000256" key="3">
    <source>
        <dbReference type="ARBA" id="ARBA00022448"/>
    </source>
</evidence>
<evidence type="ECO:0000256" key="4">
    <source>
        <dbReference type="ARBA" id="ARBA00022475"/>
    </source>
</evidence>
<evidence type="ECO:0000256" key="7">
    <source>
        <dbReference type="ARBA" id="ARBA00023136"/>
    </source>
</evidence>
<comment type="similarity">
    <text evidence="2">Belongs to the ABC transporter superfamily.</text>
</comment>
<comment type="caution">
    <text evidence="9">The sequence shown here is derived from an EMBL/GenBank/DDBJ whole genome shotgun (WGS) entry which is preliminary data.</text>
</comment>
<dbReference type="PROSITE" id="PS50893">
    <property type="entry name" value="ABC_TRANSPORTER_2"/>
    <property type="match status" value="1"/>
</dbReference>